<comment type="caution">
    <text evidence="2">The sequence shown here is derived from an EMBL/GenBank/DDBJ whole genome shotgun (WGS) entry which is preliminary data.</text>
</comment>
<keyword evidence="1" id="KW-1133">Transmembrane helix</keyword>
<feature type="transmembrane region" description="Helical" evidence="1">
    <location>
        <begin position="725"/>
        <end position="748"/>
    </location>
</feature>
<keyword evidence="3" id="KW-1185">Reference proteome</keyword>
<reference evidence="2" key="1">
    <citation type="submission" date="2021-06" db="EMBL/GenBank/DDBJ databases">
        <authorList>
            <person name="Kallberg Y."/>
            <person name="Tangrot J."/>
            <person name="Rosling A."/>
        </authorList>
    </citation>
    <scope>NUCLEOTIDE SEQUENCE</scope>
    <source>
        <strain evidence="2">FL130A</strain>
    </source>
</reference>
<keyword evidence="1" id="KW-0812">Transmembrane</keyword>
<dbReference type="EMBL" id="CAJVPS010000477">
    <property type="protein sequence ID" value="CAG8488832.1"/>
    <property type="molecule type" value="Genomic_DNA"/>
</dbReference>
<keyword evidence="1" id="KW-0472">Membrane</keyword>
<dbReference type="OrthoDB" id="2414403at2759"/>
<evidence type="ECO:0000313" key="2">
    <source>
        <dbReference type="EMBL" id="CAG8488832.1"/>
    </source>
</evidence>
<protein>
    <submittedName>
        <fullName evidence="2">7339_t:CDS:1</fullName>
    </submittedName>
</protein>
<accession>A0A9N8ZG87</accession>
<dbReference type="AlphaFoldDB" id="A0A9N8ZG87"/>
<gene>
    <name evidence="2" type="ORF">ALEPTO_LOCUS2872</name>
</gene>
<feature type="transmembrane region" description="Helical" evidence="1">
    <location>
        <begin position="9"/>
        <end position="27"/>
    </location>
</feature>
<evidence type="ECO:0000256" key="1">
    <source>
        <dbReference type="SAM" id="Phobius"/>
    </source>
</evidence>
<name>A0A9N8ZG87_9GLOM</name>
<feature type="transmembrane region" description="Helical" evidence="1">
    <location>
        <begin position="698"/>
        <end position="719"/>
    </location>
</feature>
<feature type="transmembrane region" description="Helical" evidence="1">
    <location>
        <begin position="667"/>
        <end position="686"/>
    </location>
</feature>
<proteinExistence type="predicted"/>
<evidence type="ECO:0000313" key="3">
    <source>
        <dbReference type="Proteomes" id="UP000789508"/>
    </source>
</evidence>
<organism evidence="2 3">
    <name type="scientific">Ambispora leptoticha</name>
    <dbReference type="NCBI Taxonomy" id="144679"/>
    <lineage>
        <taxon>Eukaryota</taxon>
        <taxon>Fungi</taxon>
        <taxon>Fungi incertae sedis</taxon>
        <taxon>Mucoromycota</taxon>
        <taxon>Glomeromycotina</taxon>
        <taxon>Glomeromycetes</taxon>
        <taxon>Archaeosporales</taxon>
        <taxon>Ambisporaceae</taxon>
        <taxon>Ambispora</taxon>
    </lineage>
</organism>
<sequence length="917" mass="104386">MYNLFKSRFFLIYFNLLCFFIATFLYVENVDAYTTFTYTEKEEVNVTYNEYFTFGGDTIGLRVTRQKNDTCLEPEITLRLLGSIGNVTKVTLNYEIPEFNFCVQNYHSSTLSLHQLDNKHLIATYLDTDDFTTFIRKGIVFTLDGEVVGDSITLTPEMSSQINSYNDLTGHFLGRNGFLFITSYNEKNFIAWTQLSQFDQYGNFQILRNGTLNEENTQANVFPTVDGSFALAYVANHTYSTDNISVAMFVDPQWTVQVSFLRLEANIFTPSFLLYQTELRLTSISINTCFSFYDTLGYGCLLQFSSDTSGTPTMVIQISFLSSGAITDITNMHQFLNDSSPVTTIYPLFYGGYLVMLSKPNQTSPYIEGVIYDVNRARNSTLNFPNNVPITYVSGIFGNYSFWSLSNSTTKNWTIVTTELPRFLPEQGYLNTKVVTTYPAINDTVQSGTKTINITFTDTIKFSTSFISIIKYDDTGELFRQFVFANTRYCRVLEDNKTVSITVLNSTFDQPGAYYVQVEDNFVVDYILEEPMHGIVDHRWYFNTIQLTTENLQGTQIYKNSNHSERNDFYDFLLTALSIITPIDSSRLSPIYGFQFQTDAPSEQILLSVKILAGNASQITVKKAADNIDELIRNKDISTIGTMPPTSYLDDTYGFSISPNFWDKYKVQLIGVLLGFVVIVGIYLFARRAYPSGNNLAIFQFVIIIVDFVFDVLFIKFNGKDVPRLYLPSVIILTASSGINIFLASFIIARENHVNLDFHQWFARYGRICSFFTVLSTADIEALNILSSKFAGLDFLSAVYSEQAQKWLFWGSVAGLLIEDVPQLIVQVIYRLNVITWDIVPFVVIFSGAIIVFVKLLEKIFFAIQVCKKPRHQLAPTHYLNEEHIIAYPDYRMPAKEVDQSESDTVVMTETDSNTVI</sequence>
<feature type="transmembrane region" description="Helical" evidence="1">
    <location>
        <begin position="837"/>
        <end position="857"/>
    </location>
</feature>
<dbReference type="Proteomes" id="UP000789508">
    <property type="component" value="Unassembled WGS sequence"/>
</dbReference>